<feature type="domain" description="Insertion element IS402-like" evidence="1">
    <location>
        <begin position="252"/>
        <end position="322"/>
    </location>
</feature>
<reference evidence="2 3" key="1">
    <citation type="journal article" date="2012" name="J. Bacteriol.">
        <title>Draft Genome Sequence of the Soil Bacterium Burkholderia terrae Strain BS001, Which Interacts with Fungal Surface Structures.</title>
        <authorList>
            <person name="Nazir R."/>
            <person name="Hansen M.A."/>
            <person name="Sorensen S."/>
            <person name="van Elsas J.D."/>
        </authorList>
    </citation>
    <scope>NUCLEOTIDE SEQUENCE [LARGE SCALE GENOMIC DNA]</scope>
    <source>
        <strain evidence="2 3">BS001</strain>
    </source>
</reference>
<sequence>MWLQSFTRSQGRLHGHIVSDDGQVDLWPKNLLYALNMPITGATKITAVTTLTDWKSDAAAEYLEVCGRWRVEDNQHDVFAFRYGSYDILVPALLFIKALFSPSSTTFQFVFNPSGLAEVCTPIQQDGTADIVFKAAGIRNLKSRPTAEIFRWVYFYPSARRAWASVYQAASRGRCSITLPAAEATIAFSGQLIGGKLFASTMTVTKIRALDIPPHWAGDQPSEIILREERVQLAASALRSEAIPKGPAGWAMTDAEWESVAHLFPPAPGGIPSERRRAVLDAIVEKLSTGTGWKLANWRAGVPTGVGNYYQVCLRDGRWERFETILRSLRAIPQPLSLVVA</sequence>
<evidence type="ECO:0000259" key="1">
    <source>
        <dbReference type="Pfam" id="PF13340"/>
    </source>
</evidence>
<dbReference type="Pfam" id="PF13340">
    <property type="entry name" value="DUF4096"/>
    <property type="match status" value="1"/>
</dbReference>
<evidence type="ECO:0000313" key="2">
    <source>
        <dbReference type="EMBL" id="EIN01540.1"/>
    </source>
</evidence>
<name>A0ABN0FS53_9BURK</name>
<proteinExistence type="predicted"/>
<dbReference type="EMBL" id="AKAU01000056">
    <property type="protein sequence ID" value="EIN01540.1"/>
    <property type="molecule type" value="Genomic_DNA"/>
</dbReference>
<accession>A0ABN0FS53</accession>
<dbReference type="RefSeq" id="WP_007579589.1">
    <property type="nucleotide sequence ID" value="NZ_AKAU01000056.1"/>
</dbReference>
<protein>
    <recommendedName>
        <fullName evidence="1">Insertion element IS402-like domain-containing protein</fullName>
    </recommendedName>
</protein>
<organism evidence="2 3">
    <name type="scientific">Paraburkholderia hospita</name>
    <dbReference type="NCBI Taxonomy" id="169430"/>
    <lineage>
        <taxon>Bacteria</taxon>
        <taxon>Pseudomonadati</taxon>
        <taxon>Pseudomonadota</taxon>
        <taxon>Betaproteobacteria</taxon>
        <taxon>Burkholderiales</taxon>
        <taxon>Burkholderiaceae</taxon>
        <taxon>Paraburkholderia</taxon>
    </lineage>
</organism>
<keyword evidence="3" id="KW-1185">Reference proteome</keyword>
<comment type="caution">
    <text evidence="2">The sequence shown here is derived from an EMBL/GenBank/DDBJ whole genome shotgun (WGS) entry which is preliminary data.</text>
</comment>
<gene>
    <name evidence="2" type="ORF">WQE_08542</name>
</gene>
<evidence type="ECO:0000313" key="3">
    <source>
        <dbReference type="Proteomes" id="UP000004980"/>
    </source>
</evidence>
<dbReference type="InterPro" id="IPR025161">
    <property type="entry name" value="IS402-like_dom"/>
</dbReference>
<dbReference type="Proteomes" id="UP000004980">
    <property type="component" value="Unassembled WGS sequence"/>
</dbReference>